<dbReference type="GO" id="GO:0005524">
    <property type="term" value="F:ATP binding"/>
    <property type="evidence" value="ECO:0007669"/>
    <property type="project" value="UniProtKB-KW"/>
</dbReference>
<feature type="binding site" evidence="7">
    <location>
        <begin position="138"/>
        <end position="140"/>
    </location>
    <ligand>
        <name>ATP</name>
        <dbReference type="ChEBI" id="CHEBI:30616"/>
    </ligand>
</feature>
<dbReference type="InterPro" id="IPR011009">
    <property type="entry name" value="Kinase-like_dom_sf"/>
</dbReference>
<dbReference type="SUPFAM" id="SSF56112">
    <property type="entry name" value="Protein kinase-like (PK-like)"/>
    <property type="match status" value="1"/>
</dbReference>
<feature type="binding site" evidence="7">
    <location>
        <position position="203"/>
    </location>
    <ligand>
        <name>ATP</name>
        <dbReference type="ChEBI" id="CHEBI:30616"/>
    </ligand>
</feature>
<dbReference type="GO" id="GO:0004674">
    <property type="term" value="F:protein serine/threonine kinase activity"/>
    <property type="evidence" value="ECO:0007669"/>
    <property type="project" value="UniProtKB-KW"/>
</dbReference>
<feature type="compositionally biased region" description="Basic and acidic residues" evidence="9">
    <location>
        <begin position="576"/>
        <end position="585"/>
    </location>
</feature>
<dbReference type="Gene3D" id="1.10.510.10">
    <property type="entry name" value="Transferase(Phosphotransferase) domain 1"/>
    <property type="match status" value="1"/>
</dbReference>
<feature type="active site" description="Proton acceptor" evidence="6">
    <location>
        <position position="183"/>
    </location>
</feature>
<organism evidence="11">
    <name type="scientific">Pyramimonas obovata</name>
    <dbReference type="NCBI Taxonomy" id="1411642"/>
    <lineage>
        <taxon>Eukaryota</taxon>
        <taxon>Viridiplantae</taxon>
        <taxon>Chlorophyta</taxon>
        <taxon>Pyramimonadophyceae</taxon>
        <taxon>Pyramimonadales</taxon>
        <taxon>Pyramimonadaceae</taxon>
        <taxon>Pyramimonas</taxon>
        <taxon>Pyramimonas incertae sedis</taxon>
    </lineage>
</organism>
<evidence type="ECO:0000256" key="4">
    <source>
        <dbReference type="ARBA" id="ARBA00022777"/>
    </source>
</evidence>
<evidence type="ECO:0000256" key="7">
    <source>
        <dbReference type="PIRSR" id="PIRSR630616-2"/>
    </source>
</evidence>
<name>A0A7S0MYT2_9CHLO</name>
<reference evidence="11" key="1">
    <citation type="submission" date="2021-01" db="EMBL/GenBank/DDBJ databases">
        <authorList>
            <person name="Corre E."/>
            <person name="Pelletier E."/>
            <person name="Niang G."/>
            <person name="Scheremetjew M."/>
            <person name="Finn R."/>
            <person name="Kale V."/>
            <person name="Holt S."/>
            <person name="Cochrane G."/>
            <person name="Meng A."/>
            <person name="Brown T."/>
            <person name="Cohen L."/>
        </authorList>
    </citation>
    <scope>NUCLEOTIDE SEQUENCE</scope>
    <source>
        <strain evidence="11">CCMP722</strain>
    </source>
</reference>
<feature type="binding site" evidence="7">
    <location>
        <position position="91"/>
    </location>
    <ligand>
        <name>ATP</name>
        <dbReference type="ChEBI" id="CHEBI:30616"/>
    </ligand>
</feature>
<dbReference type="InterPro" id="IPR008271">
    <property type="entry name" value="Ser/Thr_kinase_AS"/>
</dbReference>
<keyword evidence="2" id="KW-0808">Transferase</keyword>
<evidence type="ECO:0000256" key="5">
    <source>
        <dbReference type="ARBA" id="ARBA00022840"/>
    </source>
</evidence>
<dbReference type="InterPro" id="IPR000719">
    <property type="entry name" value="Prot_kinase_dom"/>
</dbReference>
<keyword evidence="3 7" id="KW-0547">Nucleotide-binding</keyword>
<dbReference type="PROSITE" id="PS50011">
    <property type="entry name" value="PROTEIN_KINASE_DOM"/>
    <property type="match status" value="1"/>
</dbReference>
<evidence type="ECO:0000259" key="10">
    <source>
        <dbReference type="PROSITE" id="PS50011"/>
    </source>
</evidence>
<feature type="region of interest" description="Disordered" evidence="9">
    <location>
        <begin position="1"/>
        <end position="29"/>
    </location>
</feature>
<dbReference type="AlphaFoldDB" id="A0A7S0MYT2"/>
<protein>
    <recommendedName>
        <fullName evidence="10">Protein kinase domain-containing protein</fullName>
    </recommendedName>
</protein>
<sequence length="623" mass="69839">MASASGAEVGYVPGNKPNPPGPRKDDWDGKPVAVPSTLDSLLFLSHSQDKEKFPIQFAIDDFQFLEAIAESKNSTVWLVNYRFANNLLVLKEINFKRFMKRHWVNLQREFISIQLNHKNILKTHGFFFLPNRVFFVLDYAKGGDLYQSLKREGPYSEERVLNIIHQLLEAVKHIHAQNIIHRDLKLDNILYSNTGYDDIKVADFGVCFPKTEFRAHPETRVGTLDYMAPEVIEHETDNGQIYDEKVDIWAIGIICYELLHGVPPFSNPNMEQTCFNIARAAFQISPELSANCVDFINNVLKKAPHNRPTIEEMQSHPWLRSNKTRTAPTRVIGSGQNKAVAERERDKLRSCSMQAEFLTHHIRCEILRRQCKTVFVLTDCPITRQLLSALLRLKQYTVMLQPTSSVETIASRGNSMYSEVYIVDVSAYNIQFIRSALRDVLNMYMRPILIALITITQQRQPDVLADLFDFYIHKPVERTQIDVFPAAVMNQSFENEKPKRASGSAVGNPLHTVGPAAGHVSLNHSVDGSVAAPRPLHPAAINTDPTGSDASKDPPVSSLDPVEGRIGVSSSMKALEGAKWRENRDGSGASSPGSTPKHSPLMAPNSGKEKKGGIWSKFKAAVS</sequence>
<gene>
    <name evidence="11" type="ORF">POBO1169_LOCUS2858</name>
</gene>
<evidence type="ECO:0000256" key="2">
    <source>
        <dbReference type="ARBA" id="ARBA00022679"/>
    </source>
</evidence>
<dbReference type="InterPro" id="IPR030616">
    <property type="entry name" value="Aur-like"/>
</dbReference>
<evidence type="ECO:0000256" key="8">
    <source>
        <dbReference type="PIRSR" id="PIRSR630616-3"/>
    </source>
</evidence>
<keyword evidence="1" id="KW-0723">Serine/threonine-protein kinase</keyword>
<feature type="binding site" evidence="7">
    <location>
        <position position="72"/>
    </location>
    <ligand>
        <name>ATP</name>
        <dbReference type="ChEBI" id="CHEBI:30616"/>
    </ligand>
</feature>
<evidence type="ECO:0000256" key="6">
    <source>
        <dbReference type="PIRSR" id="PIRSR630616-1"/>
    </source>
</evidence>
<keyword evidence="5 7" id="KW-0067">ATP-binding</keyword>
<dbReference type="EMBL" id="HBFA01005611">
    <property type="protein sequence ID" value="CAD8653205.1"/>
    <property type="molecule type" value="Transcribed_RNA"/>
</dbReference>
<proteinExistence type="predicted"/>
<dbReference type="PANTHER" id="PTHR24350">
    <property type="entry name" value="SERINE/THREONINE-PROTEIN KINASE IAL-RELATED"/>
    <property type="match status" value="1"/>
</dbReference>
<evidence type="ECO:0000256" key="1">
    <source>
        <dbReference type="ARBA" id="ARBA00022527"/>
    </source>
</evidence>
<feature type="region of interest" description="Disordered" evidence="9">
    <location>
        <begin position="495"/>
        <end position="615"/>
    </location>
</feature>
<accession>A0A7S0MYT2</accession>
<feature type="cross-link" description="Glycyl lysine isopeptide (Lys-Gly) (interchain with G-Cter in SUMO2)" evidence="8">
    <location>
        <position position="185"/>
    </location>
</feature>
<feature type="compositionally biased region" description="Polar residues" evidence="9">
    <location>
        <begin position="588"/>
        <end position="597"/>
    </location>
</feature>
<feature type="domain" description="Protein kinase" evidence="10">
    <location>
        <begin position="62"/>
        <end position="319"/>
    </location>
</feature>
<evidence type="ECO:0000256" key="9">
    <source>
        <dbReference type="SAM" id="MobiDB-lite"/>
    </source>
</evidence>
<evidence type="ECO:0000313" key="11">
    <source>
        <dbReference type="EMBL" id="CAD8653205.1"/>
    </source>
</evidence>
<dbReference type="SMART" id="SM00220">
    <property type="entry name" value="S_TKc"/>
    <property type="match status" value="1"/>
</dbReference>
<keyword evidence="4" id="KW-0418">Kinase</keyword>
<evidence type="ECO:0000256" key="3">
    <source>
        <dbReference type="ARBA" id="ARBA00022741"/>
    </source>
</evidence>
<dbReference type="PROSITE" id="PS00108">
    <property type="entry name" value="PROTEIN_KINASE_ST"/>
    <property type="match status" value="1"/>
</dbReference>
<dbReference type="Pfam" id="PF00069">
    <property type="entry name" value="Pkinase"/>
    <property type="match status" value="1"/>
</dbReference>